<dbReference type="InterPro" id="IPR036322">
    <property type="entry name" value="WD40_repeat_dom_sf"/>
</dbReference>
<evidence type="ECO:0000256" key="3">
    <source>
        <dbReference type="ARBA" id="ARBA00022737"/>
    </source>
</evidence>
<gene>
    <name evidence="6" type="ORF">X801_03234</name>
</gene>
<comment type="subcellular location">
    <subcellularLocation>
        <location evidence="1">Nucleus</location>
    </subcellularLocation>
</comment>
<keyword evidence="7" id="KW-1185">Reference proteome</keyword>
<dbReference type="GO" id="GO:0032040">
    <property type="term" value="C:small-subunit processome"/>
    <property type="evidence" value="ECO:0007669"/>
    <property type="project" value="TreeGrafter"/>
</dbReference>
<name>A0A1S8X2E2_OPIVI</name>
<evidence type="ECO:0000256" key="2">
    <source>
        <dbReference type="ARBA" id="ARBA00022574"/>
    </source>
</evidence>
<reference evidence="6 7" key="1">
    <citation type="submission" date="2015-03" db="EMBL/GenBank/DDBJ databases">
        <title>Draft genome of the nematode, Opisthorchis viverrini.</title>
        <authorList>
            <person name="Mitreva M."/>
        </authorList>
    </citation>
    <scope>NUCLEOTIDE SEQUENCE [LARGE SCALE GENOMIC DNA]</scope>
    <source>
        <strain evidence="6">Khon Kaen</strain>
    </source>
</reference>
<dbReference type="Proteomes" id="UP000243686">
    <property type="component" value="Unassembled WGS sequence"/>
</dbReference>
<evidence type="ECO:0000256" key="5">
    <source>
        <dbReference type="PROSITE-ProRule" id="PRU00221"/>
    </source>
</evidence>
<proteinExistence type="predicted"/>
<dbReference type="InterPro" id="IPR001680">
    <property type="entry name" value="WD40_rpt"/>
</dbReference>
<keyword evidence="4" id="KW-0539">Nucleus</keyword>
<accession>A0A1S8X2E2</accession>
<feature type="repeat" description="WD" evidence="5">
    <location>
        <begin position="123"/>
        <end position="164"/>
    </location>
</feature>
<dbReference type="EMBL" id="KV892393">
    <property type="protein sequence ID" value="OON20878.1"/>
    <property type="molecule type" value="Genomic_DNA"/>
</dbReference>
<dbReference type="PROSITE" id="PS50294">
    <property type="entry name" value="WD_REPEATS_REGION"/>
    <property type="match status" value="1"/>
</dbReference>
<evidence type="ECO:0000313" key="7">
    <source>
        <dbReference type="Proteomes" id="UP000243686"/>
    </source>
</evidence>
<organism evidence="6 7">
    <name type="scientific">Opisthorchis viverrini</name>
    <name type="common">Southeast Asian liver fluke</name>
    <dbReference type="NCBI Taxonomy" id="6198"/>
    <lineage>
        <taxon>Eukaryota</taxon>
        <taxon>Metazoa</taxon>
        <taxon>Spiralia</taxon>
        <taxon>Lophotrochozoa</taxon>
        <taxon>Platyhelminthes</taxon>
        <taxon>Trematoda</taxon>
        <taxon>Digenea</taxon>
        <taxon>Opisthorchiida</taxon>
        <taxon>Opisthorchiata</taxon>
        <taxon>Opisthorchiidae</taxon>
        <taxon>Opisthorchis</taxon>
    </lineage>
</organism>
<dbReference type="PANTHER" id="PTHR19865:SF0">
    <property type="entry name" value="U3 SMALL NUCLEOLAR RNA-INTERACTING PROTEIN 2"/>
    <property type="match status" value="1"/>
</dbReference>
<protein>
    <submittedName>
        <fullName evidence="6">WD domain, G-beta repeat protein</fullName>
    </submittedName>
</protein>
<dbReference type="InterPro" id="IPR039241">
    <property type="entry name" value="Rrp9-like"/>
</dbReference>
<dbReference type="SMART" id="SM00320">
    <property type="entry name" value="WD40"/>
    <property type="match status" value="3"/>
</dbReference>
<dbReference type="SUPFAM" id="SSF50978">
    <property type="entry name" value="WD40 repeat-like"/>
    <property type="match status" value="1"/>
</dbReference>
<evidence type="ECO:0000313" key="6">
    <source>
        <dbReference type="EMBL" id="OON20878.1"/>
    </source>
</evidence>
<dbReference type="PROSITE" id="PS50082">
    <property type="entry name" value="WD_REPEATS_2"/>
    <property type="match status" value="1"/>
</dbReference>
<dbReference type="Gene3D" id="2.130.10.10">
    <property type="entry name" value="YVTN repeat-like/Quinoprotein amine dehydrogenase"/>
    <property type="match status" value="1"/>
</dbReference>
<dbReference type="Pfam" id="PF00400">
    <property type="entry name" value="WD40"/>
    <property type="match status" value="1"/>
</dbReference>
<dbReference type="InterPro" id="IPR015943">
    <property type="entry name" value="WD40/YVTN_repeat-like_dom_sf"/>
</dbReference>
<evidence type="ECO:0000256" key="4">
    <source>
        <dbReference type="ARBA" id="ARBA00023242"/>
    </source>
</evidence>
<keyword evidence="2 5" id="KW-0853">WD repeat</keyword>
<evidence type="ECO:0000256" key="1">
    <source>
        <dbReference type="ARBA" id="ARBA00004123"/>
    </source>
</evidence>
<keyword evidence="3" id="KW-0677">Repeat</keyword>
<dbReference type="PANTHER" id="PTHR19865">
    <property type="entry name" value="U3 SMALL NUCLEOLAR RNA INTERACTING PROTEIN 2"/>
    <property type="match status" value="1"/>
</dbReference>
<dbReference type="GO" id="GO:0034511">
    <property type="term" value="F:U3 snoRNA binding"/>
    <property type="evidence" value="ECO:0007669"/>
    <property type="project" value="InterPro"/>
</dbReference>
<dbReference type="AlphaFoldDB" id="A0A1S8X2E2"/>
<sequence length="388" mass="43285">MKAKRTSKLQKKFLQTAMRLCRMSINLFTRVCRSEDESEHSVTDELESAHEKHIRLTRKAIQKAREQIGSDEEELSAFSLRLREEALLEKGRLLVTLAHKATSSMDETVIVWDPEQMTVRTKLKRHRAAVTSVSFRRNSHMLFTADCSGRVCVWNMPLTEVLQDQGARTNIEVLGLCGLSTERCVSCSGFGGPGVCVWKVAEEVCVQYTTKNPIETAIECVYAVTDDVFIGGSATNHLYIWHASRGSPVSSISPAHPEPKLLDPLPGQSEFRRPIANWVSAVTGLAGTDLIASGSSTGHIQFWRFVRPSDQVETNNNQERQQQRTQVKLERLTGCSLSLSGFVNSLAFSADRRFLAVALGQEHRLGKWEPRRPVEAAVCLVPLNLPAK</sequence>